<organism evidence="2 3">
    <name type="scientific">Streptomyces kanamyceticus</name>
    <dbReference type="NCBI Taxonomy" id="1967"/>
    <lineage>
        <taxon>Bacteria</taxon>
        <taxon>Bacillati</taxon>
        <taxon>Actinomycetota</taxon>
        <taxon>Actinomycetes</taxon>
        <taxon>Kitasatosporales</taxon>
        <taxon>Streptomycetaceae</taxon>
        <taxon>Streptomyces</taxon>
    </lineage>
</organism>
<feature type="domain" description="Lipocalin-like" evidence="1">
    <location>
        <begin position="8"/>
        <end position="131"/>
    </location>
</feature>
<gene>
    <name evidence="2" type="ORF">CP970_02795</name>
</gene>
<dbReference type="EMBL" id="CP023699">
    <property type="protein sequence ID" value="QEU89976.1"/>
    <property type="molecule type" value="Genomic_DNA"/>
</dbReference>
<dbReference type="AlphaFoldDB" id="A0A5J6G9R6"/>
<dbReference type="KEGG" id="ska:CP970_02795"/>
<proteinExistence type="predicted"/>
<dbReference type="InterPro" id="IPR024311">
    <property type="entry name" value="Lipocalin-like"/>
</dbReference>
<sequence length="135" mass="14841">MQRSDLSGVWRLVAFDDLGSGGERLEGPLGPDPRGLLIYSTDGHMSVSLMRTAASTRPPSTPVPLDFMGYAGTWRIDGDRVVHRVGITHTPRLKDKDEVREVHLEGGHLSLFGTVPAGDRQLRRVLEWNRAGEGV</sequence>
<dbReference type="Proteomes" id="UP000325529">
    <property type="component" value="Chromosome"/>
</dbReference>
<evidence type="ECO:0000313" key="2">
    <source>
        <dbReference type="EMBL" id="QEU89976.1"/>
    </source>
</evidence>
<protein>
    <recommendedName>
        <fullName evidence="1">Lipocalin-like domain-containing protein</fullName>
    </recommendedName>
</protein>
<accession>A0A5J6G9R6</accession>
<keyword evidence="3" id="KW-1185">Reference proteome</keyword>
<evidence type="ECO:0000313" key="3">
    <source>
        <dbReference type="Proteomes" id="UP000325529"/>
    </source>
</evidence>
<evidence type="ECO:0000259" key="1">
    <source>
        <dbReference type="Pfam" id="PF13924"/>
    </source>
</evidence>
<dbReference type="Pfam" id="PF13924">
    <property type="entry name" value="Lipocalin_5"/>
    <property type="match status" value="1"/>
</dbReference>
<name>A0A5J6G9R6_STRKN</name>
<dbReference type="RefSeq" id="WP_055554192.1">
    <property type="nucleotide sequence ID" value="NZ_CP023699.1"/>
</dbReference>
<reference evidence="2 3" key="1">
    <citation type="submission" date="2017-09" db="EMBL/GenBank/DDBJ databases">
        <authorList>
            <person name="Lee N."/>
            <person name="Cho B.-K."/>
        </authorList>
    </citation>
    <scope>NUCLEOTIDE SEQUENCE [LARGE SCALE GENOMIC DNA]</scope>
    <source>
        <strain evidence="2 3">ATCC 12853</strain>
    </source>
</reference>
<dbReference type="OrthoDB" id="118834at2"/>